<protein>
    <submittedName>
        <fullName evidence="1">Uncharacterized protein</fullName>
    </submittedName>
</protein>
<dbReference type="EMBL" id="JACGCM010001471">
    <property type="protein sequence ID" value="KAF6154685.1"/>
    <property type="molecule type" value="Genomic_DNA"/>
</dbReference>
<evidence type="ECO:0000313" key="1">
    <source>
        <dbReference type="EMBL" id="KAF6154685.1"/>
    </source>
</evidence>
<name>A0A7J7MID0_9MAGN</name>
<accession>A0A7J7MID0</accession>
<gene>
    <name evidence="1" type="ORF">GIB67_000569</name>
</gene>
<proteinExistence type="predicted"/>
<reference evidence="1 2" key="1">
    <citation type="journal article" date="2020" name="IScience">
        <title>Genome Sequencing of the Endangered Kingdonia uniflora (Circaeasteraceae, Ranunculales) Reveals Potential Mechanisms of Evolutionary Specialization.</title>
        <authorList>
            <person name="Sun Y."/>
            <person name="Deng T."/>
            <person name="Zhang A."/>
            <person name="Moore M.J."/>
            <person name="Landis J.B."/>
            <person name="Lin N."/>
            <person name="Zhang H."/>
            <person name="Zhang X."/>
            <person name="Huang J."/>
            <person name="Zhang X."/>
            <person name="Sun H."/>
            <person name="Wang H."/>
        </authorList>
    </citation>
    <scope>NUCLEOTIDE SEQUENCE [LARGE SCALE GENOMIC DNA]</scope>
    <source>
        <strain evidence="1">TB1705</strain>
        <tissue evidence="1">Leaf</tissue>
    </source>
</reference>
<dbReference type="AlphaFoldDB" id="A0A7J7MID0"/>
<sequence length="80" mass="9002">KSELSGYDKYYHIVDNEDVRIALTNDNLLSLDMIQYASSIAINMFSSQLSDLGLLATFGDDVFAIIKNVNILAWDKRQDA</sequence>
<keyword evidence="2" id="KW-1185">Reference proteome</keyword>
<organism evidence="1 2">
    <name type="scientific">Kingdonia uniflora</name>
    <dbReference type="NCBI Taxonomy" id="39325"/>
    <lineage>
        <taxon>Eukaryota</taxon>
        <taxon>Viridiplantae</taxon>
        <taxon>Streptophyta</taxon>
        <taxon>Embryophyta</taxon>
        <taxon>Tracheophyta</taxon>
        <taxon>Spermatophyta</taxon>
        <taxon>Magnoliopsida</taxon>
        <taxon>Ranunculales</taxon>
        <taxon>Circaeasteraceae</taxon>
        <taxon>Kingdonia</taxon>
    </lineage>
</organism>
<comment type="caution">
    <text evidence="1">The sequence shown here is derived from an EMBL/GenBank/DDBJ whole genome shotgun (WGS) entry which is preliminary data.</text>
</comment>
<evidence type="ECO:0000313" key="2">
    <source>
        <dbReference type="Proteomes" id="UP000541444"/>
    </source>
</evidence>
<dbReference type="Proteomes" id="UP000541444">
    <property type="component" value="Unassembled WGS sequence"/>
</dbReference>
<feature type="non-terminal residue" evidence="1">
    <location>
        <position position="1"/>
    </location>
</feature>